<gene>
    <name evidence="1" type="ORF">LCGC14_2050840</name>
</gene>
<evidence type="ECO:0000313" key="1">
    <source>
        <dbReference type="EMBL" id="KKL75839.1"/>
    </source>
</evidence>
<accession>A0A0F9EP82</accession>
<organism evidence="1">
    <name type="scientific">marine sediment metagenome</name>
    <dbReference type="NCBI Taxonomy" id="412755"/>
    <lineage>
        <taxon>unclassified sequences</taxon>
        <taxon>metagenomes</taxon>
        <taxon>ecological metagenomes</taxon>
    </lineage>
</organism>
<name>A0A0F9EP82_9ZZZZ</name>
<comment type="caution">
    <text evidence="1">The sequence shown here is derived from an EMBL/GenBank/DDBJ whole genome shotgun (WGS) entry which is preliminary data.</text>
</comment>
<sequence>MLFDFKAMIPEVKASQYPFMNESTARTDFITTRPKATFDNLDFWIERTPEVLAIINAIVTDIKADGFRFEGGKQAINKATNFSRVNFFNDEHYKTLWDWVKYGDAYLWIGGVESFLKVQKKFNIEFGVDEDFPKALRSIPANTVDIMHDNKIITEFKQITQGRETITFPVKDVIHGPLIPNKGKVYGISPSQAMLTEMNILGYLKDFVGTYFKNGGVPDWMFVLPNEMAGSPNHKRLITMLQKYKHPQRKHGNLVFAGEVQPTKIGTDLG</sequence>
<reference evidence="1" key="1">
    <citation type="journal article" date="2015" name="Nature">
        <title>Complex archaea that bridge the gap between prokaryotes and eukaryotes.</title>
        <authorList>
            <person name="Spang A."/>
            <person name="Saw J.H."/>
            <person name="Jorgensen S.L."/>
            <person name="Zaremba-Niedzwiedzka K."/>
            <person name="Martijn J."/>
            <person name="Lind A.E."/>
            <person name="van Eijk R."/>
            <person name="Schleper C."/>
            <person name="Guy L."/>
            <person name="Ettema T.J."/>
        </authorList>
    </citation>
    <scope>NUCLEOTIDE SEQUENCE</scope>
</reference>
<protein>
    <submittedName>
        <fullName evidence="1">Uncharacterized protein</fullName>
    </submittedName>
</protein>
<feature type="non-terminal residue" evidence="1">
    <location>
        <position position="270"/>
    </location>
</feature>
<proteinExistence type="predicted"/>
<dbReference type="EMBL" id="LAZR01024235">
    <property type="protein sequence ID" value="KKL75839.1"/>
    <property type="molecule type" value="Genomic_DNA"/>
</dbReference>
<dbReference type="AlphaFoldDB" id="A0A0F9EP82"/>